<dbReference type="Gene3D" id="2.60.40.10">
    <property type="entry name" value="Immunoglobulins"/>
    <property type="match status" value="1"/>
</dbReference>
<accession>A0A4U5UW21</accession>
<evidence type="ECO:0000256" key="2">
    <source>
        <dbReference type="SAM" id="MobiDB-lite"/>
    </source>
</evidence>
<evidence type="ECO:0000259" key="3">
    <source>
        <dbReference type="PROSITE" id="PS50835"/>
    </source>
</evidence>
<dbReference type="Pfam" id="PF00047">
    <property type="entry name" value="ig"/>
    <property type="match status" value="1"/>
</dbReference>
<dbReference type="InterPro" id="IPR013783">
    <property type="entry name" value="Ig-like_fold"/>
</dbReference>
<dbReference type="PANTHER" id="PTHR45889:SF5">
    <property type="entry name" value="CELL ADHESION MOLECULE 3"/>
    <property type="match status" value="1"/>
</dbReference>
<dbReference type="PROSITE" id="PS50835">
    <property type="entry name" value="IG_LIKE"/>
    <property type="match status" value="1"/>
</dbReference>
<protein>
    <submittedName>
        <fullName evidence="4">Cell adhesion molecule 3</fullName>
    </submittedName>
</protein>
<dbReference type="InterPro" id="IPR013151">
    <property type="entry name" value="Immunoglobulin_dom"/>
</dbReference>
<dbReference type="GO" id="GO:0007156">
    <property type="term" value="P:homophilic cell adhesion via plasma membrane adhesion molecules"/>
    <property type="evidence" value="ECO:0007669"/>
    <property type="project" value="TreeGrafter"/>
</dbReference>
<proteinExistence type="predicted"/>
<dbReference type="AlphaFoldDB" id="A0A4U5UW21"/>
<gene>
    <name evidence="4" type="ORF">D9C73_014296</name>
</gene>
<evidence type="ECO:0000313" key="4">
    <source>
        <dbReference type="EMBL" id="TKS79474.1"/>
    </source>
</evidence>
<feature type="domain" description="Ig-like" evidence="3">
    <location>
        <begin position="51"/>
        <end position="152"/>
    </location>
</feature>
<dbReference type="STRING" id="240159.A0A4U5UW21"/>
<dbReference type="InterPro" id="IPR003599">
    <property type="entry name" value="Ig_sub"/>
</dbReference>
<dbReference type="SMART" id="SM00409">
    <property type="entry name" value="IG"/>
    <property type="match status" value="1"/>
</dbReference>
<reference evidence="4 5" key="1">
    <citation type="submission" date="2019-01" db="EMBL/GenBank/DDBJ databases">
        <title>Genome Assembly of Collichthys lucidus.</title>
        <authorList>
            <person name="Cai M."/>
            <person name="Xiao S."/>
        </authorList>
    </citation>
    <scope>NUCLEOTIDE SEQUENCE [LARGE SCALE GENOMIC DNA]</scope>
    <source>
        <strain evidence="4">JT15FE1705JMU</strain>
        <tissue evidence="4">Muscle</tissue>
    </source>
</reference>
<evidence type="ECO:0000313" key="5">
    <source>
        <dbReference type="Proteomes" id="UP000298787"/>
    </source>
</evidence>
<feature type="region of interest" description="Disordered" evidence="2">
    <location>
        <begin position="1"/>
        <end position="21"/>
    </location>
</feature>
<evidence type="ECO:0000256" key="1">
    <source>
        <dbReference type="ARBA" id="ARBA00023319"/>
    </source>
</evidence>
<dbReference type="SUPFAM" id="SSF48726">
    <property type="entry name" value="Immunoglobulin"/>
    <property type="match status" value="1"/>
</dbReference>
<dbReference type="EMBL" id="CM014089">
    <property type="protein sequence ID" value="TKS79474.1"/>
    <property type="molecule type" value="Genomic_DNA"/>
</dbReference>
<dbReference type="Proteomes" id="UP000298787">
    <property type="component" value="Chromosome 12"/>
</dbReference>
<keyword evidence="5" id="KW-1185">Reference proteome</keyword>
<organism evidence="4 5">
    <name type="scientific">Collichthys lucidus</name>
    <name type="common">Big head croaker</name>
    <name type="synonym">Sciaena lucida</name>
    <dbReference type="NCBI Taxonomy" id="240159"/>
    <lineage>
        <taxon>Eukaryota</taxon>
        <taxon>Metazoa</taxon>
        <taxon>Chordata</taxon>
        <taxon>Craniata</taxon>
        <taxon>Vertebrata</taxon>
        <taxon>Euteleostomi</taxon>
        <taxon>Actinopterygii</taxon>
        <taxon>Neopterygii</taxon>
        <taxon>Teleostei</taxon>
        <taxon>Neoteleostei</taxon>
        <taxon>Acanthomorphata</taxon>
        <taxon>Eupercaria</taxon>
        <taxon>Sciaenidae</taxon>
        <taxon>Collichthys</taxon>
    </lineage>
</organism>
<dbReference type="PANTHER" id="PTHR45889">
    <property type="entry name" value="IG-LIKE DOMAIN-CONTAINING PROTEIN"/>
    <property type="match status" value="1"/>
</dbReference>
<name>A0A4U5UW21_COLLU</name>
<keyword evidence="1" id="KW-0393">Immunoglobulin domain</keyword>
<dbReference type="InterPro" id="IPR036179">
    <property type="entry name" value="Ig-like_dom_sf"/>
</dbReference>
<dbReference type="GO" id="GO:0042734">
    <property type="term" value="C:presynaptic membrane"/>
    <property type="evidence" value="ECO:0007669"/>
    <property type="project" value="TreeGrafter"/>
</dbReference>
<sequence length="194" mass="21852">MIGNRGEEGGGGGLTEGRKERQISPHILLIAEEPLIDHREMFYQHKCHSEPQTRVAPDDDPLQPVTTDETVSVGGTVTLTCRVAESDNSSLQWSNTAQQTLYFGAKRALRDLRIQLHRSTHTELSITISDVQLSDEGDFLSVLERSRSVRVAVRFLLPIEAFSEKLLFVCVDASRRNDAERRSCRHTPRRVLTD</sequence>
<dbReference type="InterPro" id="IPR007110">
    <property type="entry name" value="Ig-like_dom"/>
</dbReference>